<feature type="transmembrane region" description="Helical" evidence="1">
    <location>
        <begin position="49"/>
        <end position="67"/>
    </location>
</feature>
<dbReference type="RefSeq" id="WP_010944522.1">
    <property type="nucleotide sequence ID" value="NZ_CP011218.1"/>
</dbReference>
<gene>
    <name evidence="2" type="ORF">RZ57_02070</name>
</gene>
<protein>
    <submittedName>
        <fullName evidence="2">Uncharacterized protein</fullName>
    </submittedName>
</protein>
<dbReference type="EMBL" id="CP011219">
    <property type="protein sequence ID" value="AKO32007.1"/>
    <property type="molecule type" value="Genomic_DNA"/>
</dbReference>
<evidence type="ECO:0000313" key="2">
    <source>
        <dbReference type="EMBL" id="AKO32007.1"/>
    </source>
</evidence>
<proteinExistence type="predicted"/>
<sequence>MIENKSTQENTTTPNALFIGLSVCLLGFMGLSLLVMCFTDFSFWQSAKALFGLLAVVAVLMTMVGALNKLSVGSLLGLFIGSRL</sequence>
<evidence type="ECO:0000313" key="3">
    <source>
        <dbReference type="Proteomes" id="UP000060132"/>
    </source>
</evidence>
<dbReference type="Proteomes" id="UP000060132">
    <property type="component" value="Chromosome"/>
</dbReference>
<keyword evidence="1" id="KW-0472">Membrane</keyword>
<reference evidence="2 3" key="1">
    <citation type="journal article" date="2015" name="PLoS Negl. Trop. Dis.">
        <title>Haemophilus ducreyi Cutaneous Ulcer Strains Are Nearly Identical to Class I Genital Ulcer Strains.</title>
        <authorList>
            <person name="Gangaiah D."/>
            <person name="Webb K.M."/>
            <person name="Humphreys T.L."/>
            <person name="Fortney K.R."/>
            <person name="Toh E."/>
            <person name="Tai A."/>
            <person name="Katz S.S."/>
            <person name="Pillay A."/>
            <person name="Chen C.Y."/>
            <person name="Roberts S.A."/>
            <person name="Munson R.S.Jr."/>
            <person name="Spinola S.M."/>
        </authorList>
    </citation>
    <scope>NUCLEOTIDE SEQUENCE [LARGE SCALE GENOMIC DNA]</scope>
    <source>
        <strain evidence="3">CLU2</strain>
    </source>
</reference>
<name>A0AAC9EN09_HAEDC</name>
<evidence type="ECO:0000256" key="1">
    <source>
        <dbReference type="SAM" id="Phobius"/>
    </source>
</evidence>
<feature type="transmembrane region" description="Helical" evidence="1">
    <location>
        <begin position="16"/>
        <end position="37"/>
    </location>
</feature>
<accession>A0AAC9EN09</accession>
<keyword evidence="1" id="KW-0812">Transmembrane</keyword>
<organism evidence="2 3">
    <name type="scientific">Haemophilus ducreyi</name>
    <dbReference type="NCBI Taxonomy" id="730"/>
    <lineage>
        <taxon>Bacteria</taxon>
        <taxon>Pseudomonadati</taxon>
        <taxon>Pseudomonadota</taxon>
        <taxon>Gammaproteobacteria</taxon>
        <taxon>Pasteurellales</taxon>
        <taxon>Pasteurellaceae</taxon>
        <taxon>Haemophilus</taxon>
    </lineage>
</organism>
<keyword evidence="1" id="KW-1133">Transmembrane helix</keyword>
<dbReference type="AlphaFoldDB" id="A0AAC9EN09"/>